<dbReference type="GeneID" id="14652644"/>
<feature type="transmembrane region" description="Helical" evidence="1">
    <location>
        <begin position="15"/>
        <end position="38"/>
    </location>
</feature>
<organism evidence="3 4">
    <name type="scientific">Natronomonas moolapensis (strain DSM 18674 / CECT 7526 / JCM 14361 / 8.8.11)</name>
    <dbReference type="NCBI Taxonomy" id="268739"/>
    <lineage>
        <taxon>Archaea</taxon>
        <taxon>Methanobacteriati</taxon>
        <taxon>Methanobacteriota</taxon>
        <taxon>Stenosarchaea group</taxon>
        <taxon>Halobacteria</taxon>
        <taxon>Halobacteriales</taxon>
        <taxon>Natronomonadaceae</taxon>
        <taxon>Natronomonas</taxon>
    </lineage>
</organism>
<feature type="transmembrane region" description="Helical" evidence="1">
    <location>
        <begin position="58"/>
        <end position="82"/>
    </location>
</feature>
<dbReference type="Proteomes" id="UP000011867">
    <property type="component" value="Chromosome"/>
</dbReference>
<dbReference type="EMBL" id="HF582854">
    <property type="protein sequence ID" value="CCQ35370.1"/>
    <property type="molecule type" value="Genomic_DNA"/>
</dbReference>
<dbReference type="AlphaFoldDB" id="M1XNA6"/>
<keyword evidence="1" id="KW-1133">Transmembrane helix</keyword>
<reference evidence="3 4" key="1">
    <citation type="journal article" date="2013" name="Genome Announc.">
        <title>Genome of the haloarchaeon Natronomonas moolapensis, a neutrophilic member of a previously haloalkaliphilic genus.</title>
        <authorList>
            <person name="Dyall-Smith M.L."/>
            <person name="Pfeiffer F."/>
            <person name="Oberwinkler T."/>
            <person name="Klee K."/>
            <person name="Rampp M."/>
            <person name="Palm P."/>
            <person name="Gross K."/>
            <person name="Schuster S.C."/>
            <person name="Oesterhelt D."/>
        </authorList>
    </citation>
    <scope>NUCLEOTIDE SEQUENCE [LARGE SCALE GENOMIC DNA]</scope>
    <source>
        <strain evidence="4">DSM 18674 / JCM 14361 / 8.8.11</strain>
    </source>
</reference>
<dbReference type="HOGENOM" id="CLU_1965474_0_0_2"/>
<dbReference type="STRING" id="268739.Nmlp_1160"/>
<keyword evidence="4" id="KW-1185">Reference proteome</keyword>
<dbReference type="RefSeq" id="WP_015408219.1">
    <property type="nucleotide sequence ID" value="NC_020388.1"/>
</dbReference>
<feature type="domain" description="DUF5658" evidence="2">
    <location>
        <begin position="21"/>
        <end position="122"/>
    </location>
</feature>
<evidence type="ECO:0000256" key="1">
    <source>
        <dbReference type="SAM" id="Phobius"/>
    </source>
</evidence>
<sequence length="128" mass="13976">MRRRSEETEALIEEYWSWFAVALFLLLAVDLLTTAGAASKYGLAAESNPAMRWLLERGVATVIGVHLAVVVLGALGFAGIVRLLRRGRPPYDRYLAYCIEAWLGLLVVAGLTVFANNLSVIVLGESLV</sequence>
<dbReference type="InterPro" id="IPR043717">
    <property type="entry name" value="DUF5658"/>
</dbReference>
<dbReference type="KEGG" id="nmo:Nmlp_1160"/>
<evidence type="ECO:0000259" key="2">
    <source>
        <dbReference type="Pfam" id="PF18902"/>
    </source>
</evidence>
<proteinExistence type="predicted"/>
<dbReference type="eggNOG" id="ENOG502N57I">
    <property type="taxonomic scope" value="Archaea"/>
</dbReference>
<evidence type="ECO:0000313" key="3">
    <source>
        <dbReference type="EMBL" id="CCQ35370.1"/>
    </source>
</evidence>
<dbReference type="Pfam" id="PF18902">
    <property type="entry name" value="DUF5658"/>
    <property type="match status" value="1"/>
</dbReference>
<keyword evidence="1" id="KW-0812">Transmembrane</keyword>
<evidence type="ECO:0000313" key="4">
    <source>
        <dbReference type="Proteomes" id="UP000011867"/>
    </source>
</evidence>
<dbReference type="OrthoDB" id="307386at2157"/>
<feature type="transmembrane region" description="Helical" evidence="1">
    <location>
        <begin position="94"/>
        <end position="115"/>
    </location>
</feature>
<keyword evidence="1" id="KW-0472">Membrane</keyword>
<gene>
    <name evidence="3" type="ordered locus">Nmlp_1160</name>
</gene>
<accession>M1XNA6</accession>
<protein>
    <recommendedName>
        <fullName evidence="2">DUF5658 domain-containing protein</fullName>
    </recommendedName>
</protein>
<name>M1XNA6_NATM8</name>